<dbReference type="SUPFAM" id="SSF52743">
    <property type="entry name" value="Subtilisin-like"/>
    <property type="match status" value="1"/>
</dbReference>
<dbReference type="GO" id="GO:0004252">
    <property type="term" value="F:serine-type endopeptidase activity"/>
    <property type="evidence" value="ECO:0007669"/>
    <property type="project" value="InterPro"/>
</dbReference>
<organism evidence="6 7">
    <name type="scientific">Syncephalis pseudoplumigaleata</name>
    <dbReference type="NCBI Taxonomy" id="1712513"/>
    <lineage>
        <taxon>Eukaryota</taxon>
        <taxon>Fungi</taxon>
        <taxon>Fungi incertae sedis</taxon>
        <taxon>Zoopagomycota</taxon>
        <taxon>Zoopagomycotina</taxon>
        <taxon>Zoopagomycetes</taxon>
        <taxon>Zoopagales</taxon>
        <taxon>Piptocephalidaceae</taxon>
        <taxon>Syncephalis</taxon>
    </lineage>
</organism>
<reference evidence="7" key="1">
    <citation type="journal article" date="2018" name="Nat. Microbiol.">
        <title>Leveraging single-cell genomics to expand the fungal tree of life.</title>
        <authorList>
            <person name="Ahrendt S.R."/>
            <person name="Quandt C.A."/>
            <person name="Ciobanu D."/>
            <person name="Clum A."/>
            <person name="Salamov A."/>
            <person name="Andreopoulos B."/>
            <person name="Cheng J.F."/>
            <person name="Woyke T."/>
            <person name="Pelin A."/>
            <person name="Henrissat B."/>
            <person name="Reynolds N.K."/>
            <person name="Benny G.L."/>
            <person name="Smith M.E."/>
            <person name="James T.Y."/>
            <person name="Grigoriev I.V."/>
        </authorList>
    </citation>
    <scope>NUCLEOTIDE SEQUENCE [LARGE SCALE GENOMIC DNA]</scope>
    <source>
        <strain evidence="7">Benny S71-1</strain>
    </source>
</reference>
<dbReference type="InterPro" id="IPR050131">
    <property type="entry name" value="Peptidase_S8_subtilisin-like"/>
</dbReference>
<keyword evidence="3" id="KW-0720">Serine protease</keyword>
<evidence type="ECO:0000256" key="4">
    <source>
        <dbReference type="PROSITE-ProRule" id="PRU01240"/>
    </source>
</evidence>
<feature type="non-terminal residue" evidence="6">
    <location>
        <position position="1"/>
    </location>
</feature>
<dbReference type="EMBL" id="KZ990637">
    <property type="protein sequence ID" value="RKP23850.1"/>
    <property type="molecule type" value="Genomic_DNA"/>
</dbReference>
<dbReference type="Pfam" id="PF00082">
    <property type="entry name" value="Peptidase_S8"/>
    <property type="match status" value="1"/>
</dbReference>
<name>A0A4P9YXZ0_9FUNG</name>
<evidence type="ECO:0000259" key="5">
    <source>
        <dbReference type="Pfam" id="PF00082"/>
    </source>
</evidence>
<dbReference type="OrthoDB" id="206201at2759"/>
<dbReference type="AlphaFoldDB" id="A0A4P9YXZ0"/>
<evidence type="ECO:0000313" key="6">
    <source>
        <dbReference type="EMBL" id="RKP23850.1"/>
    </source>
</evidence>
<dbReference type="PANTHER" id="PTHR43806">
    <property type="entry name" value="PEPTIDASE S8"/>
    <property type="match status" value="1"/>
</dbReference>
<comment type="similarity">
    <text evidence="1 4">Belongs to the peptidase S8 family.</text>
</comment>
<keyword evidence="2" id="KW-0645">Protease</keyword>
<gene>
    <name evidence="6" type="ORF">SYNPS1DRAFT_6391</name>
</gene>
<accession>A0A4P9YXZ0</accession>
<dbReference type="GO" id="GO:0005615">
    <property type="term" value="C:extracellular space"/>
    <property type="evidence" value="ECO:0007669"/>
    <property type="project" value="TreeGrafter"/>
</dbReference>
<proteinExistence type="inferred from homology"/>
<evidence type="ECO:0000256" key="3">
    <source>
        <dbReference type="ARBA" id="ARBA00022825"/>
    </source>
</evidence>
<comment type="caution">
    <text evidence="4">Lacks conserved residue(s) required for the propagation of feature annotation.</text>
</comment>
<dbReference type="GO" id="GO:0006508">
    <property type="term" value="P:proteolysis"/>
    <property type="evidence" value="ECO:0007669"/>
    <property type="project" value="UniProtKB-KW"/>
</dbReference>
<dbReference type="PANTHER" id="PTHR43806:SF66">
    <property type="entry name" value="SERIN ENDOPEPTIDASE"/>
    <property type="match status" value="1"/>
</dbReference>
<dbReference type="Gene3D" id="3.40.50.200">
    <property type="entry name" value="Peptidase S8/S53 domain"/>
    <property type="match status" value="1"/>
</dbReference>
<keyword evidence="7" id="KW-1185">Reference proteome</keyword>
<dbReference type="PROSITE" id="PS51892">
    <property type="entry name" value="SUBTILASE"/>
    <property type="match status" value="1"/>
</dbReference>
<feature type="non-terminal residue" evidence="6">
    <location>
        <position position="120"/>
    </location>
</feature>
<dbReference type="Proteomes" id="UP000278143">
    <property type="component" value="Unassembled WGS sequence"/>
</dbReference>
<sequence length="120" mass="12965">TGVSILHRNKYHGAGIRVGLIDRGMYYGHSAFADPVNPLNRRLIGHDFVGDDFTGRNTPHESDDFVERCGSGIGTKMADIIAHNTKFPKGVAPHATLGIYKVFGCHGVTSTTVVLQALTM</sequence>
<protein>
    <submittedName>
        <fullName evidence="6">Peptidase S8/S53 domain-containing protein</fullName>
    </submittedName>
</protein>
<evidence type="ECO:0000256" key="2">
    <source>
        <dbReference type="ARBA" id="ARBA00022670"/>
    </source>
</evidence>
<evidence type="ECO:0000313" key="7">
    <source>
        <dbReference type="Proteomes" id="UP000278143"/>
    </source>
</evidence>
<feature type="domain" description="Peptidase S8/S53" evidence="5">
    <location>
        <begin position="13"/>
        <end position="112"/>
    </location>
</feature>
<dbReference type="InterPro" id="IPR036852">
    <property type="entry name" value="Peptidase_S8/S53_dom_sf"/>
</dbReference>
<dbReference type="InterPro" id="IPR000209">
    <property type="entry name" value="Peptidase_S8/S53_dom"/>
</dbReference>
<evidence type="ECO:0000256" key="1">
    <source>
        <dbReference type="ARBA" id="ARBA00011073"/>
    </source>
</evidence>
<keyword evidence="3" id="KW-0378">Hydrolase</keyword>